<gene>
    <name evidence="2" type="ORF">B0T16DRAFT_454815</name>
</gene>
<dbReference type="AlphaFoldDB" id="A0AA39YHK5"/>
<feature type="signal peptide" evidence="1">
    <location>
        <begin position="1"/>
        <end position="20"/>
    </location>
</feature>
<evidence type="ECO:0000313" key="2">
    <source>
        <dbReference type="EMBL" id="KAK0652449.1"/>
    </source>
</evidence>
<dbReference type="EMBL" id="JAULSV010000002">
    <property type="protein sequence ID" value="KAK0652449.1"/>
    <property type="molecule type" value="Genomic_DNA"/>
</dbReference>
<comment type="caution">
    <text evidence="2">The sequence shown here is derived from an EMBL/GenBank/DDBJ whole genome shotgun (WGS) entry which is preliminary data.</text>
</comment>
<keyword evidence="3" id="KW-1185">Reference proteome</keyword>
<name>A0AA39YHK5_9PEZI</name>
<dbReference type="Proteomes" id="UP001174936">
    <property type="component" value="Unassembled WGS sequence"/>
</dbReference>
<organism evidence="2 3">
    <name type="scientific">Cercophora newfieldiana</name>
    <dbReference type="NCBI Taxonomy" id="92897"/>
    <lineage>
        <taxon>Eukaryota</taxon>
        <taxon>Fungi</taxon>
        <taxon>Dikarya</taxon>
        <taxon>Ascomycota</taxon>
        <taxon>Pezizomycotina</taxon>
        <taxon>Sordariomycetes</taxon>
        <taxon>Sordariomycetidae</taxon>
        <taxon>Sordariales</taxon>
        <taxon>Lasiosphaeriaceae</taxon>
        <taxon>Cercophora</taxon>
    </lineage>
</organism>
<sequence length="173" mass="18641">MHRTSATSLLLLNLATAAPAIVFPDSLKDLFTMTLEPNNTVIFTAIAPANNKTTPVLSQQDPPLPITWHLCTGQAIDIIDWESARSSFCAFCDAGGMIPRNGKVVFKVNHAVAYGCSAGGDNPCSTTELMWFTHWLDDKCGFGMAGMADMQDWAKRYGRGLAGDQVCRGVRGG</sequence>
<keyword evidence="1" id="KW-0732">Signal</keyword>
<evidence type="ECO:0000256" key="1">
    <source>
        <dbReference type="SAM" id="SignalP"/>
    </source>
</evidence>
<reference evidence="2" key="1">
    <citation type="submission" date="2023-06" db="EMBL/GenBank/DDBJ databases">
        <title>Genome-scale phylogeny and comparative genomics of the fungal order Sordariales.</title>
        <authorList>
            <consortium name="Lawrence Berkeley National Laboratory"/>
            <person name="Hensen N."/>
            <person name="Bonometti L."/>
            <person name="Westerberg I."/>
            <person name="Brannstrom I.O."/>
            <person name="Guillou S."/>
            <person name="Cros-Aarteil S."/>
            <person name="Calhoun S."/>
            <person name="Haridas S."/>
            <person name="Kuo A."/>
            <person name="Mondo S."/>
            <person name="Pangilinan J."/>
            <person name="Riley R."/>
            <person name="Labutti K."/>
            <person name="Andreopoulos B."/>
            <person name="Lipzen A."/>
            <person name="Chen C."/>
            <person name="Yanf M."/>
            <person name="Daum C."/>
            <person name="Ng V."/>
            <person name="Clum A."/>
            <person name="Steindorff A."/>
            <person name="Ohm R."/>
            <person name="Martin F."/>
            <person name="Silar P."/>
            <person name="Natvig D."/>
            <person name="Lalanne C."/>
            <person name="Gautier V."/>
            <person name="Ament-Velasquez S.L."/>
            <person name="Kruys A."/>
            <person name="Hutchinson M.I."/>
            <person name="Powell A.J."/>
            <person name="Barry K."/>
            <person name="Miller A.N."/>
            <person name="Grigoriev I.V."/>
            <person name="Debuchy R."/>
            <person name="Gladieux P."/>
            <person name="Thoren M.H."/>
            <person name="Johannesson H."/>
        </authorList>
    </citation>
    <scope>NUCLEOTIDE SEQUENCE</scope>
    <source>
        <strain evidence="2">SMH2532-1</strain>
    </source>
</reference>
<protein>
    <submittedName>
        <fullName evidence="2">Uncharacterized protein</fullName>
    </submittedName>
</protein>
<evidence type="ECO:0000313" key="3">
    <source>
        <dbReference type="Proteomes" id="UP001174936"/>
    </source>
</evidence>
<proteinExistence type="predicted"/>
<accession>A0AA39YHK5</accession>
<feature type="chain" id="PRO_5041312395" evidence="1">
    <location>
        <begin position="21"/>
        <end position="173"/>
    </location>
</feature>